<dbReference type="EC" id="2.3.3.10" evidence="5"/>
<dbReference type="Pfam" id="PF01154">
    <property type="entry name" value="HMG_CoA_synt_N"/>
    <property type="match status" value="1"/>
</dbReference>
<evidence type="ECO:0000259" key="7">
    <source>
        <dbReference type="Pfam" id="PF08540"/>
    </source>
</evidence>
<name>A0A0C9W0W8_SPHS4</name>
<dbReference type="SUPFAM" id="SSF53901">
    <property type="entry name" value="Thiolase-like"/>
    <property type="match status" value="2"/>
</dbReference>
<feature type="active site" description="Proton donor/acceptor" evidence="3">
    <location>
        <position position="287"/>
    </location>
</feature>
<dbReference type="Pfam" id="PF08540">
    <property type="entry name" value="HMG_CoA_synt_C"/>
    <property type="match status" value="1"/>
</dbReference>
<comment type="catalytic activity">
    <reaction evidence="5">
        <text>acetoacetyl-CoA + acetyl-CoA + H2O = (3S)-3-hydroxy-3-methylglutaryl-CoA + CoA + H(+)</text>
        <dbReference type="Rhea" id="RHEA:10188"/>
        <dbReference type="ChEBI" id="CHEBI:15377"/>
        <dbReference type="ChEBI" id="CHEBI:15378"/>
        <dbReference type="ChEBI" id="CHEBI:43074"/>
        <dbReference type="ChEBI" id="CHEBI:57286"/>
        <dbReference type="ChEBI" id="CHEBI:57287"/>
        <dbReference type="ChEBI" id="CHEBI:57288"/>
        <dbReference type="EC" id="2.3.3.10"/>
    </reaction>
</comment>
<protein>
    <recommendedName>
        <fullName evidence="5">Hydroxymethylglutaryl-CoA synthase</fullName>
        <shortName evidence="5">HMG-CoA synthase</shortName>
        <ecNumber evidence="5">2.3.3.10</ecNumber>
    </recommendedName>
    <alternativeName>
        <fullName evidence="5">3-hydroxy-3-methylglutaryl coenzyme A synthase</fullName>
    </alternativeName>
</protein>
<dbReference type="HOGENOM" id="CLU_008065_0_1_1"/>
<dbReference type="CDD" id="cd00827">
    <property type="entry name" value="init_cond_enzymes"/>
    <property type="match status" value="1"/>
</dbReference>
<dbReference type="InterPro" id="IPR016039">
    <property type="entry name" value="Thiolase-like"/>
</dbReference>
<comment type="similarity">
    <text evidence="1 5">Belongs to the thiolase-like superfamily. HMG-CoA synthase family.</text>
</comment>
<feature type="active site" description="Acyl-thioester intermediate" evidence="3">
    <location>
        <position position="138"/>
    </location>
</feature>
<dbReference type="FunFam" id="3.40.47.10:FF:000008">
    <property type="entry name" value="3-hydroxy-3-methylglutaryl coenzyme A synthase"/>
    <property type="match status" value="1"/>
</dbReference>
<dbReference type="GO" id="GO:0006084">
    <property type="term" value="P:acetyl-CoA metabolic process"/>
    <property type="evidence" value="ECO:0007669"/>
    <property type="project" value="InterPro"/>
</dbReference>
<keyword evidence="9" id="KW-1185">Reference proteome</keyword>
<feature type="binding site" evidence="4">
    <location>
        <position position="292"/>
    </location>
    <ligand>
        <name>CoA</name>
        <dbReference type="ChEBI" id="CHEBI:57287"/>
    </ligand>
</feature>
<dbReference type="PANTHER" id="PTHR43323">
    <property type="entry name" value="3-HYDROXY-3-METHYLGLUTARYL COENZYME A SYNTHASE"/>
    <property type="match status" value="1"/>
</dbReference>
<organism evidence="8 9">
    <name type="scientific">Sphaerobolus stellatus (strain SS14)</name>
    <dbReference type="NCBI Taxonomy" id="990650"/>
    <lineage>
        <taxon>Eukaryota</taxon>
        <taxon>Fungi</taxon>
        <taxon>Dikarya</taxon>
        <taxon>Basidiomycota</taxon>
        <taxon>Agaricomycotina</taxon>
        <taxon>Agaricomycetes</taxon>
        <taxon>Phallomycetidae</taxon>
        <taxon>Geastrales</taxon>
        <taxon>Sphaerobolaceae</taxon>
        <taxon>Sphaerobolus</taxon>
    </lineage>
</organism>
<dbReference type="AlphaFoldDB" id="A0A0C9W0W8"/>
<evidence type="ECO:0000256" key="2">
    <source>
        <dbReference type="ARBA" id="ARBA00022679"/>
    </source>
</evidence>
<keyword evidence="2 5" id="KW-0808">Transferase</keyword>
<evidence type="ECO:0000313" key="8">
    <source>
        <dbReference type="EMBL" id="KIJ44561.1"/>
    </source>
</evidence>
<reference evidence="8 9" key="1">
    <citation type="submission" date="2014-06" db="EMBL/GenBank/DDBJ databases">
        <title>Evolutionary Origins and Diversification of the Mycorrhizal Mutualists.</title>
        <authorList>
            <consortium name="DOE Joint Genome Institute"/>
            <consortium name="Mycorrhizal Genomics Consortium"/>
            <person name="Kohler A."/>
            <person name="Kuo A."/>
            <person name="Nagy L.G."/>
            <person name="Floudas D."/>
            <person name="Copeland A."/>
            <person name="Barry K.W."/>
            <person name="Cichocki N."/>
            <person name="Veneault-Fourrey C."/>
            <person name="LaButti K."/>
            <person name="Lindquist E.A."/>
            <person name="Lipzen A."/>
            <person name="Lundell T."/>
            <person name="Morin E."/>
            <person name="Murat C."/>
            <person name="Riley R."/>
            <person name="Ohm R."/>
            <person name="Sun H."/>
            <person name="Tunlid A."/>
            <person name="Henrissat B."/>
            <person name="Grigoriev I.V."/>
            <person name="Hibbett D.S."/>
            <person name="Martin F."/>
        </authorList>
    </citation>
    <scope>NUCLEOTIDE SEQUENCE [LARGE SCALE GENOMIC DNA]</scope>
    <source>
        <strain evidence="8 9">SS14</strain>
    </source>
</reference>
<gene>
    <name evidence="8" type="ORF">M422DRAFT_30367</name>
</gene>
<dbReference type="EMBL" id="KN837117">
    <property type="protein sequence ID" value="KIJ44561.1"/>
    <property type="molecule type" value="Genomic_DNA"/>
</dbReference>
<dbReference type="Proteomes" id="UP000054279">
    <property type="component" value="Unassembled WGS sequence"/>
</dbReference>
<evidence type="ECO:0000256" key="4">
    <source>
        <dbReference type="PIRSR" id="PIRSR610122-2"/>
    </source>
</evidence>
<dbReference type="Gene3D" id="3.40.47.10">
    <property type="match status" value="1"/>
</dbReference>
<evidence type="ECO:0000256" key="1">
    <source>
        <dbReference type="ARBA" id="ARBA00007061"/>
    </source>
</evidence>
<feature type="domain" description="Hydroxymethylglutaryl-coenzyme A synthase N-terminal" evidence="6">
    <location>
        <begin position="22"/>
        <end position="195"/>
    </location>
</feature>
<evidence type="ECO:0000256" key="5">
    <source>
        <dbReference type="RuleBase" id="RU364071"/>
    </source>
</evidence>
<dbReference type="NCBIfam" id="TIGR01833">
    <property type="entry name" value="HMG-CoA-S_euk"/>
    <property type="match status" value="1"/>
</dbReference>
<dbReference type="InterPro" id="IPR010122">
    <property type="entry name" value="HMG_CoA_synthase_euk"/>
</dbReference>
<feature type="domain" description="Hydroxymethylglutaryl-coenzyme A synthase C-terminal" evidence="7">
    <location>
        <begin position="197"/>
        <end position="483"/>
    </location>
</feature>
<dbReference type="GO" id="GO:0006696">
    <property type="term" value="P:ergosterol biosynthetic process"/>
    <property type="evidence" value="ECO:0007669"/>
    <property type="project" value="TreeGrafter"/>
</dbReference>
<feature type="active site" description="Proton donor/acceptor" evidence="3">
    <location>
        <position position="104"/>
    </location>
</feature>
<dbReference type="OrthoDB" id="1269963at2759"/>
<accession>A0A0C9W0W8</accession>
<dbReference type="InterPro" id="IPR013746">
    <property type="entry name" value="HMG_CoA_synt_C_dom"/>
</dbReference>
<evidence type="ECO:0000313" key="9">
    <source>
        <dbReference type="Proteomes" id="UP000054279"/>
    </source>
</evidence>
<dbReference type="InterPro" id="IPR013528">
    <property type="entry name" value="HMG_CoA_synth_N"/>
</dbReference>
<feature type="binding site" evidence="4">
    <location>
        <position position="296"/>
    </location>
    <ligand>
        <name>CoA</name>
        <dbReference type="ChEBI" id="CHEBI:57287"/>
    </ligand>
</feature>
<comment type="function">
    <text evidence="5">Catalyzes the condensation of acetyl-CoA with acetoacetyl-CoA to form HMG-CoA.</text>
</comment>
<dbReference type="GO" id="GO:0010142">
    <property type="term" value="P:farnesyl diphosphate biosynthetic process, mevalonate pathway"/>
    <property type="evidence" value="ECO:0007669"/>
    <property type="project" value="InterPro"/>
</dbReference>
<evidence type="ECO:0000256" key="3">
    <source>
        <dbReference type="PIRSR" id="PIRSR610122-1"/>
    </source>
</evidence>
<evidence type="ECO:0000259" key="6">
    <source>
        <dbReference type="Pfam" id="PF01154"/>
    </source>
</evidence>
<dbReference type="PANTHER" id="PTHR43323:SF2">
    <property type="entry name" value="HYDROXYMETHYLGLUTARYL-COA SYNTHASE"/>
    <property type="match status" value="1"/>
</dbReference>
<dbReference type="GO" id="GO:0004421">
    <property type="term" value="F:hydroxymethylglutaryl-CoA synthase activity"/>
    <property type="evidence" value="ECO:0007669"/>
    <property type="project" value="UniProtKB-EC"/>
</dbReference>
<proteinExistence type="inferred from homology"/>
<sequence>MGATTTPNSCNVESDSVYSLSRPKDVGILALEVYFPRRCVSEEDLEAFDGVSKGKYTIGLGQEFMAWTDDREDINSFALTVVSSLLKKYNIDPKSIGRLEVGTETIIDKSKSVKSVLMDLFAESGNHDIEGIDSKNACYGSTAALFNAINWIESSSWDGRNALVFAGDIAIYAEGGARPVGGAGAVAMLIGPDAPLVFERIHGTYMANTYDFYKPKLDSEYPEVDGTLSITLYITALDNSYARFCEKHALVKARQEKLAANGTNGYVNGADSKIAISLTDFDYLIFHSPYGKLVQKGHARLVYNEFIDNPSGFRFASIENTEEILQLSNTQSLASKTLEKTFVGVANVDYKKRVMPSMSLAKRCGNMYTASLYCGLASVVSNVEPSELQGKRISMFAYGGGCASSFYAMRVKSDTTEMKTKMDLQYRIKSMKVVPCEEYVSSLKLREKNHNAGNYTPEGAIENLWPGSYYLENIDEKYRRKYGIVPESST</sequence>
<feature type="binding site" evidence="4">
    <location>
        <position position="229"/>
    </location>
    <ligand>
        <name>CoA</name>
        <dbReference type="ChEBI" id="CHEBI:57287"/>
    </ligand>
</feature>